<feature type="transmembrane region" description="Helical" evidence="1">
    <location>
        <begin position="6"/>
        <end position="26"/>
    </location>
</feature>
<feature type="transmembrane region" description="Helical" evidence="1">
    <location>
        <begin position="95"/>
        <end position="114"/>
    </location>
</feature>
<feature type="transmembrane region" description="Helical" evidence="1">
    <location>
        <begin position="38"/>
        <end position="57"/>
    </location>
</feature>
<dbReference type="AlphaFoldDB" id="A0A495XHP6"/>
<organism evidence="2 3">
    <name type="scientific">Saccharothrix variisporea</name>
    <dbReference type="NCBI Taxonomy" id="543527"/>
    <lineage>
        <taxon>Bacteria</taxon>
        <taxon>Bacillati</taxon>
        <taxon>Actinomycetota</taxon>
        <taxon>Actinomycetes</taxon>
        <taxon>Pseudonocardiales</taxon>
        <taxon>Pseudonocardiaceae</taxon>
        <taxon>Saccharothrix</taxon>
    </lineage>
</organism>
<gene>
    <name evidence="2" type="ORF">DFJ66_5584</name>
</gene>
<feature type="transmembrane region" description="Helical" evidence="1">
    <location>
        <begin position="69"/>
        <end position="88"/>
    </location>
</feature>
<sequence length="115" mass="12468">MEFVRLLLVFLHLLGMAMLVAMFFVQNRAGKDAPLNKGWLHGVGLQLVTGVALYALAPLTDKEYNHVKLGIKLLVLVVIGGLAAANLNKPKAPSWLPQTLVGLVVVNVALAVFWQ</sequence>
<accession>A0A495XHP6</accession>
<keyword evidence="1" id="KW-1133">Transmembrane helix</keyword>
<comment type="caution">
    <text evidence="2">The sequence shown here is derived from an EMBL/GenBank/DDBJ whole genome shotgun (WGS) entry which is preliminary data.</text>
</comment>
<dbReference type="EMBL" id="RBXR01000001">
    <property type="protein sequence ID" value="RKT72274.1"/>
    <property type="molecule type" value="Genomic_DNA"/>
</dbReference>
<reference evidence="2 3" key="1">
    <citation type="submission" date="2018-10" db="EMBL/GenBank/DDBJ databases">
        <title>Sequencing the genomes of 1000 actinobacteria strains.</title>
        <authorList>
            <person name="Klenk H.-P."/>
        </authorList>
    </citation>
    <scope>NUCLEOTIDE SEQUENCE [LARGE SCALE GENOMIC DNA]</scope>
    <source>
        <strain evidence="2 3">DSM 43911</strain>
    </source>
</reference>
<keyword evidence="3" id="KW-1185">Reference proteome</keyword>
<name>A0A495XHP6_9PSEU</name>
<protein>
    <recommendedName>
        <fullName evidence="4">Integral membrane protein</fullName>
    </recommendedName>
</protein>
<evidence type="ECO:0000313" key="2">
    <source>
        <dbReference type="EMBL" id="RKT72274.1"/>
    </source>
</evidence>
<keyword evidence="1" id="KW-0812">Transmembrane</keyword>
<dbReference type="Proteomes" id="UP000272729">
    <property type="component" value="Unassembled WGS sequence"/>
</dbReference>
<dbReference type="OrthoDB" id="3830423at2"/>
<evidence type="ECO:0000256" key="1">
    <source>
        <dbReference type="SAM" id="Phobius"/>
    </source>
</evidence>
<keyword evidence="1" id="KW-0472">Membrane</keyword>
<proteinExistence type="predicted"/>
<evidence type="ECO:0000313" key="3">
    <source>
        <dbReference type="Proteomes" id="UP000272729"/>
    </source>
</evidence>
<dbReference type="RefSeq" id="WP_121225185.1">
    <property type="nucleotide sequence ID" value="NZ_JBIUBA010000017.1"/>
</dbReference>
<evidence type="ECO:0008006" key="4">
    <source>
        <dbReference type="Google" id="ProtNLM"/>
    </source>
</evidence>